<keyword evidence="3" id="KW-1185">Reference proteome</keyword>
<reference evidence="2 3" key="1">
    <citation type="submission" date="2023-02" db="EMBL/GenBank/DDBJ databases">
        <title>LHISI_Scaffold_Assembly.</title>
        <authorList>
            <person name="Stuart O.P."/>
            <person name="Cleave R."/>
            <person name="Magrath M.J.L."/>
            <person name="Mikheyev A.S."/>
        </authorList>
    </citation>
    <scope>NUCLEOTIDE SEQUENCE [LARGE SCALE GENOMIC DNA]</scope>
    <source>
        <strain evidence="2">Daus_M_001</strain>
        <tissue evidence="2">Leg muscle</tissue>
    </source>
</reference>
<name>A0ABQ9HK86_9NEOP</name>
<organism evidence="2 3">
    <name type="scientific">Dryococelus australis</name>
    <dbReference type="NCBI Taxonomy" id="614101"/>
    <lineage>
        <taxon>Eukaryota</taxon>
        <taxon>Metazoa</taxon>
        <taxon>Ecdysozoa</taxon>
        <taxon>Arthropoda</taxon>
        <taxon>Hexapoda</taxon>
        <taxon>Insecta</taxon>
        <taxon>Pterygota</taxon>
        <taxon>Neoptera</taxon>
        <taxon>Polyneoptera</taxon>
        <taxon>Phasmatodea</taxon>
        <taxon>Verophasmatodea</taxon>
        <taxon>Anareolatae</taxon>
        <taxon>Phasmatidae</taxon>
        <taxon>Eurycanthinae</taxon>
        <taxon>Dryococelus</taxon>
    </lineage>
</organism>
<proteinExistence type="predicted"/>
<evidence type="ECO:0000313" key="2">
    <source>
        <dbReference type="EMBL" id="KAJ8884571.1"/>
    </source>
</evidence>
<evidence type="ECO:0000313" key="3">
    <source>
        <dbReference type="Proteomes" id="UP001159363"/>
    </source>
</evidence>
<accession>A0ABQ9HK86</accession>
<gene>
    <name evidence="2" type="ORF">PR048_016428</name>
</gene>
<dbReference type="Pfam" id="PF03184">
    <property type="entry name" value="DDE_1"/>
    <property type="match status" value="1"/>
</dbReference>
<dbReference type="InterPro" id="IPR004875">
    <property type="entry name" value="DDE_SF_endonuclease_dom"/>
</dbReference>
<protein>
    <recommendedName>
        <fullName evidence="1">DDE-1 domain-containing protein</fullName>
    </recommendedName>
</protein>
<feature type="domain" description="DDE-1" evidence="1">
    <location>
        <begin position="126"/>
        <end position="183"/>
    </location>
</feature>
<sequence length="367" mass="40608">MFVMVTLDSYAVLTVPTLGDLTLDVLRLKVAYSDIGTWVRPMYNTGVFGAGDNLRPHEVRDEVRLVLSHGTKSWNDKGSGKAMEHCSRTHNEEGNGTPKLCNGYSNSKGFVSADSHLGSTSDLDCTSVCQPLEMGVIKIFKQHYRKMLVKKVVGLLANRFEGSKVELKMNVLQAFHYIAVACDPEFDDFKKLYKMNVGFNVYASCDEVATCGIQSVEALCDAKQTDSSGEESDSESTAQTKTVPTFSEAHTAVHCLMRETNSDTLLKTETVFHHLRKTATKANLNQCFFQEFIIALQHICPTDTAVLCETGLLFHLTRLRKKWLSSNQCGEQASTLSCAPNFVPLYAIEKGSCCLAKDKSKFLCCMG</sequence>
<comment type="caution">
    <text evidence="2">The sequence shown here is derived from an EMBL/GenBank/DDBJ whole genome shotgun (WGS) entry which is preliminary data.</text>
</comment>
<dbReference type="EMBL" id="JARBHB010000005">
    <property type="protein sequence ID" value="KAJ8884571.1"/>
    <property type="molecule type" value="Genomic_DNA"/>
</dbReference>
<dbReference type="Proteomes" id="UP001159363">
    <property type="component" value="Chromosome 4"/>
</dbReference>
<evidence type="ECO:0000259" key="1">
    <source>
        <dbReference type="Pfam" id="PF03184"/>
    </source>
</evidence>